<protein>
    <recommendedName>
        <fullName evidence="3">ESX-1 secretion-associated protein</fullName>
    </recommendedName>
</protein>
<evidence type="ECO:0000313" key="1">
    <source>
        <dbReference type="EMBL" id="TLG00259.1"/>
    </source>
</evidence>
<proteinExistence type="predicted"/>
<dbReference type="Proteomes" id="UP000308349">
    <property type="component" value="Unassembled WGS sequence"/>
</dbReference>
<gene>
    <name evidence="1" type="ORF">FEK35_24630</name>
</gene>
<evidence type="ECO:0008006" key="3">
    <source>
        <dbReference type="Google" id="ProtNLM"/>
    </source>
</evidence>
<reference evidence="1 2" key="1">
    <citation type="submission" date="2019-05" db="EMBL/GenBank/DDBJ databases">
        <title>Genomes sequences of two Nocardia cyriacigeorgica environmental isolates, type strains Nocardia asteroides ATCC 19247 and Nocardia cyriacigeorgica DSM 44484.</title>
        <authorList>
            <person name="Vautrin F."/>
            <person name="Bergeron E."/>
            <person name="Dubost A."/>
            <person name="Abrouk D."/>
            <person name="Rodriguez Nava V."/>
            <person name="Pujic P."/>
        </authorList>
    </citation>
    <scope>NUCLEOTIDE SEQUENCE [LARGE SCALE GENOMIC DNA]</scope>
    <source>
        <strain evidence="1 2">EML 1456</strain>
    </source>
</reference>
<dbReference type="RefSeq" id="WP_138458233.1">
    <property type="nucleotide sequence ID" value="NZ_VBUU01000032.1"/>
</dbReference>
<dbReference type="EMBL" id="VBUU01000032">
    <property type="protein sequence ID" value="TLG00259.1"/>
    <property type="molecule type" value="Genomic_DNA"/>
</dbReference>
<comment type="caution">
    <text evidence="1">The sequence shown here is derived from an EMBL/GenBank/DDBJ whole genome shotgun (WGS) entry which is preliminary data.</text>
</comment>
<dbReference type="AlphaFoldDB" id="A0A5R8P8S3"/>
<evidence type="ECO:0000313" key="2">
    <source>
        <dbReference type="Proteomes" id="UP000308349"/>
    </source>
</evidence>
<dbReference type="OrthoDB" id="4467342at2"/>
<sequence length="125" mass="13748">MAEEVDQLQHWQNLKTQAQNGVLRVEPELGRALMARCDTFLAALETMRTDAMRLQYVGGFGSLKSADALAKKFASKAVGAEDSAVTRIEQSIDIVTTMRQTYELAIRTITETDQAIGQQLGKTGQ</sequence>
<accession>A0A5R8P8S3</accession>
<organism evidence="1 2">
    <name type="scientific">Nocardia cyriacigeorgica</name>
    <dbReference type="NCBI Taxonomy" id="135487"/>
    <lineage>
        <taxon>Bacteria</taxon>
        <taxon>Bacillati</taxon>
        <taxon>Actinomycetota</taxon>
        <taxon>Actinomycetes</taxon>
        <taxon>Mycobacteriales</taxon>
        <taxon>Nocardiaceae</taxon>
        <taxon>Nocardia</taxon>
    </lineage>
</organism>
<name>A0A5R8P8S3_9NOCA</name>